<dbReference type="RefSeq" id="WP_345159350.1">
    <property type="nucleotide sequence ID" value="NZ_BAABHC010000014.1"/>
</dbReference>
<dbReference type="Proteomes" id="UP001500552">
    <property type="component" value="Unassembled WGS sequence"/>
</dbReference>
<comment type="caution">
    <text evidence="1">The sequence shown here is derived from an EMBL/GenBank/DDBJ whole genome shotgun (WGS) entry which is preliminary data.</text>
</comment>
<sequence>MKPDSPHLYMTQYLKRKNSLLEVGAWLLGLSALALMEPTAEHLFSFCPFSWVWAEGCWGCGLGHAIAYLCRGEWQASWEAHPLALPAVLILLRRCWQLLAWQQLPEVKGTALP</sequence>
<name>A0ABP8LRR4_9BACT</name>
<accession>A0ABP8LRR4</accession>
<proteinExistence type="predicted"/>
<evidence type="ECO:0008006" key="3">
    <source>
        <dbReference type="Google" id="ProtNLM"/>
    </source>
</evidence>
<evidence type="ECO:0000313" key="1">
    <source>
        <dbReference type="EMBL" id="GAA4433890.1"/>
    </source>
</evidence>
<reference evidence="2" key="1">
    <citation type="journal article" date="2019" name="Int. J. Syst. Evol. Microbiol.">
        <title>The Global Catalogue of Microorganisms (GCM) 10K type strain sequencing project: providing services to taxonomists for standard genome sequencing and annotation.</title>
        <authorList>
            <consortium name="The Broad Institute Genomics Platform"/>
            <consortium name="The Broad Institute Genome Sequencing Center for Infectious Disease"/>
            <person name="Wu L."/>
            <person name="Ma J."/>
        </authorList>
    </citation>
    <scope>NUCLEOTIDE SEQUENCE [LARGE SCALE GENOMIC DNA]</scope>
    <source>
        <strain evidence="2">JCM 17926</strain>
    </source>
</reference>
<gene>
    <name evidence="1" type="ORF">GCM10023188_24110</name>
</gene>
<organism evidence="1 2">
    <name type="scientific">Pontibacter saemangeumensis</name>
    <dbReference type="NCBI Taxonomy" id="1084525"/>
    <lineage>
        <taxon>Bacteria</taxon>
        <taxon>Pseudomonadati</taxon>
        <taxon>Bacteroidota</taxon>
        <taxon>Cytophagia</taxon>
        <taxon>Cytophagales</taxon>
        <taxon>Hymenobacteraceae</taxon>
        <taxon>Pontibacter</taxon>
    </lineage>
</organism>
<evidence type="ECO:0000313" key="2">
    <source>
        <dbReference type="Proteomes" id="UP001500552"/>
    </source>
</evidence>
<dbReference type="Pfam" id="PF10825">
    <property type="entry name" value="DUF2752"/>
    <property type="match status" value="1"/>
</dbReference>
<dbReference type="InterPro" id="IPR021215">
    <property type="entry name" value="DUF2752"/>
</dbReference>
<keyword evidence="2" id="KW-1185">Reference proteome</keyword>
<dbReference type="EMBL" id="BAABHC010000014">
    <property type="protein sequence ID" value="GAA4433890.1"/>
    <property type="molecule type" value="Genomic_DNA"/>
</dbReference>
<protein>
    <recommendedName>
        <fullName evidence="3">DUF2752 domain-containing protein</fullName>
    </recommendedName>
</protein>